<dbReference type="GO" id="GO:0006511">
    <property type="term" value="P:ubiquitin-dependent protein catabolic process"/>
    <property type="evidence" value="ECO:0007669"/>
    <property type="project" value="TreeGrafter"/>
</dbReference>
<evidence type="ECO:0000313" key="15">
    <source>
        <dbReference type="EMBL" id="KAA0711886.1"/>
    </source>
</evidence>
<dbReference type="SUPFAM" id="SSF56204">
    <property type="entry name" value="Hect, E3 ligase catalytic domain"/>
    <property type="match status" value="1"/>
</dbReference>
<comment type="subcellular location">
    <subcellularLocation>
        <location evidence="3">Cytoplasm</location>
    </subcellularLocation>
    <subcellularLocation>
        <location evidence="2">Endomembrane system</location>
    </subcellularLocation>
</comment>
<evidence type="ECO:0000256" key="2">
    <source>
        <dbReference type="ARBA" id="ARBA00004308"/>
    </source>
</evidence>
<dbReference type="AlphaFoldDB" id="A0A5A9NSK6"/>
<feature type="compositionally biased region" description="Low complexity" evidence="13">
    <location>
        <begin position="19"/>
        <end position="28"/>
    </location>
</feature>
<protein>
    <recommendedName>
        <fullName evidence="5">HECT-type E3 ubiquitin transferase</fullName>
        <ecNumber evidence="5">2.3.2.26</ecNumber>
    </recommendedName>
</protein>
<evidence type="ECO:0000256" key="5">
    <source>
        <dbReference type="ARBA" id="ARBA00012485"/>
    </source>
</evidence>
<organism evidence="15 16">
    <name type="scientific">Triplophysa tibetana</name>
    <dbReference type="NCBI Taxonomy" id="1572043"/>
    <lineage>
        <taxon>Eukaryota</taxon>
        <taxon>Metazoa</taxon>
        <taxon>Chordata</taxon>
        <taxon>Craniata</taxon>
        <taxon>Vertebrata</taxon>
        <taxon>Euteleostomi</taxon>
        <taxon>Actinopterygii</taxon>
        <taxon>Neopterygii</taxon>
        <taxon>Teleostei</taxon>
        <taxon>Ostariophysi</taxon>
        <taxon>Cypriniformes</taxon>
        <taxon>Nemacheilidae</taxon>
        <taxon>Triplophysa</taxon>
    </lineage>
</organism>
<dbReference type="GO" id="GO:0007030">
    <property type="term" value="P:Golgi organization"/>
    <property type="evidence" value="ECO:0007669"/>
    <property type="project" value="TreeGrafter"/>
</dbReference>
<evidence type="ECO:0000313" key="16">
    <source>
        <dbReference type="Proteomes" id="UP000324632"/>
    </source>
</evidence>
<dbReference type="GO" id="GO:0061630">
    <property type="term" value="F:ubiquitin protein ligase activity"/>
    <property type="evidence" value="ECO:0007669"/>
    <property type="project" value="UniProtKB-EC"/>
</dbReference>
<dbReference type="Gene3D" id="3.30.2410.10">
    <property type="entry name" value="Hect, E3 ligase catalytic domain"/>
    <property type="match status" value="1"/>
</dbReference>
<dbReference type="GO" id="GO:0000139">
    <property type="term" value="C:Golgi membrane"/>
    <property type="evidence" value="ECO:0007669"/>
    <property type="project" value="TreeGrafter"/>
</dbReference>
<dbReference type="GO" id="GO:0000209">
    <property type="term" value="P:protein polyubiquitination"/>
    <property type="evidence" value="ECO:0007669"/>
    <property type="project" value="TreeGrafter"/>
</dbReference>
<feature type="compositionally biased region" description="Low complexity" evidence="13">
    <location>
        <begin position="61"/>
        <end position="78"/>
    </location>
</feature>
<evidence type="ECO:0000256" key="12">
    <source>
        <dbReference type="PROSITE-ProRule" id="PRU00104"/>
    </source>
</evidence>
<dbReference type="InterPro" id="IPR050409">
    <property type="entry name" value="E3_ubiq-protein_ligase"/>
</dbReference>
<evidence type="ECO:0000256" key="13">
    <source>
        <dbReference type="SAM" id="MobiDB-lite"/>
    </source>
</evidence>
<evidence type="ECO:0000256" key="8">
    <source>
        <dbReference type="ARBA" id="ARBA00022737"/>
    </source>
</evidence>
<dbReference type="InterPro" id="IPR035983">
    <property type="entry name" value="Hect_E3_ubiquitin_ligase"/>
</dbReference>
<keyword evidence="10" id="KW-0040">ANK repeat</keyword>
<keyword evidence="9 12" id="KW-0833">Ubl conjugation pathway</keyword>
<dbReference type="PANTHER" id="PTHR11254:SF363">
    <property type="entry name" value="E3 UBIQUITIN-PROTEIN LIGASE HACE1"/>
    <property type="match status" value="1"/>
</dbReference>
<dbReference type="SMART" id="SM00119">
    <property type="entry name" value="HECTc"/>
    <property type="match status" value="1"/>
</dbReference>
<dbReference type="Pfam" id="PF00632">
    <property type="entry name" value="HECT"/>
    <property type="match status" value="1"/>
</dbReference>
<name>A0A5A9NSK6_9TELE</name>
<comment type="pathway">
    <text evidence="4">Protein modification; protein ubiquitination.</text>
</comment>
<dbReference type="InterPro" id="IPR000569">
    <property type="entry name" value="HECT_dom"/>
</dbReference>
<comment type="caution">
    <text evidence="15">The sequence shown here is derived from an EMBL/GenBank/DDBJ whole genome shotgun (WGS) entry which is preliminary data.</text>
</comment>
<dbReference type="GO" id="GO:0005634">
    <property type="term" value="C:nucleus"/>
    <property type="evidence" value="ECO:0007669"/>
    <property type="project" value="TreeGrafter"/>
</dbReference>
<evidence type="ECO:0000256" key="6">
    <source>
        <dbReference type="ARBA" id="ARBA00022490"/>
    </source>
</evidence>
<proteinExistence type="predicted"/>
<sequence>MDNKDQPQSSDEDMRELLRQMQRTTTLLAERLTSSQRTPARDILAGTSSQGHHARDILPGTSSSSHIPPSHSPLPTLTSTPSCFRTNSTRWQPYPSTSGFLSQESSKEDGIQVNLSRLFRPYNSNPGQGGSKGKYLKKKREVPWAHYFFCLSEPESNFVPSLEDTQVLEECGLGRKLVTFSSNNGSHSELTECLYQAYPPLGDAGGYVLARSDRRRELTNIPMPSSGYSVPYVRHYCKGKRTPIYIIPLQKQIELQPKEHNGISVEHQLNEMYPSQPTTANMPDLETVLRRLEDQLDPGLPPVSNYINVMRDTVLSSAMRAFARQRFAPQRKLNVIFVDAENTGEGAVDAGGPTREFFRLLMVELKNSHYFCGAEDIKNLALVSRAVQAGEYRILGKMLAVSVVHAGVTPSFFSERLYSLISHCPSPPVDLEEIDDWEVRQMLQKIKNAETLAEAQDGLMDASATMTLLGCSTLLRSLDEKDALVEEAAKAYVEGRLKEALEQLTDGLKTLGLSDEIKANPQLMKPLFTSGFKPLEVDDLLELFRVDFSHSGSNRRRIENRTVMFWRDWLVEVGEGSRPVTLQEILVFTSGADRIPPLGFPQKPTIQFLHPEDHGLRIFPEANTCDVTLRLPLHQLYQNFTDKMESGILQSPTFGFA</sequence>
<evidence type="ECO:0000256" key="11">
    <source>
        <dbReference type="ARBA" id="ARBA00023136"/>
    </source>
</evidence>
<reference evidence="15 16" key="1">
    <citation type="journal article" date="2019" name="Mol. Ecol. Resour.">
        <title>Chromosome-level genome assembly of Triplophysa tibetana, a fish adapted to the harsh high-altitude environment of the Tibetan Plateau.</title>
        <authorList>
            <person name="Yang X."/>
            <person name="Liu H."/>
            <person name="Ma Z."/>
            <person name="Zou Y."/>
            <person name="Zou M."/>
            <person name="Mao Y."/>
            <person name="Li X."/>
            <person name="Wang H."/>
            <person name="Chen T."/>
            <person name="Wang W."/>
            <person name="Yang R."/>
        </authorList>
    </citation>
    <scope>NUCLEOTIDE SEQUENCE [LARGE SCALE GENOMIC DNA]</scope>
    <source>
        <strain evidence="15">TTIB1903HZAU</strain>
        <tissue evidence="15">Muscle</tissue>
    </source>
</reference>
<evidence type="ECO:0000259" key="14">
    <source>
        <dbReference type="PROSITE" id="PS50237"/>
    </source>
</evidence>
<evidence type="ECO:0000256" key="7">
    <source>
        <dbReference type="ARBA" id="ARBA00022679"/>
    </source>
</evidence>
<feature type="domain" description="HECT" evidence="14">
    <location>
        <begin position="330"/>
        <end position="657"/>
    </location>
</feature>
<keyword evidence="8" id="KW-0677">Repeat</keyword>
<keyword evidence="11" id="KW-0472">Membrane</keyword>
<evidence type="ECO:0000256" key="1">
    <source>
        <dbReference type="ARBA" id="ARBA00000885"/>
    </source>
</evidence>
<dbReference type="Gene3D" id="3.90.1750.10">
    <property type="entry name" value="Hect, E3 ligase catalytic domains"/>
    <property type="match status" value="1"/>
</dbReference>
<accession>A0A5A9NSK6</accession>
<dbReference type="GO" id="GO:0061025">
    <property type="term" value="P:membrane fusion"/>
    <property type="evidence" value="ECO:0007669"/>
    <property type="project" value="TreeGrafter"/>
</dbReference>
<gene>
    <name evidence="15" type="ORF">E1301_Tti023415</name>
</gene>
<evidence type="ECO:0000256" key="10">
    <source>
        <dbReference type="ARBA" id="ARBA00023043"/>
    </source>
</evidence>
<dbReference type="PROSITE" id="PS50237">
    <property type="entry name" value="HECT"/>
    <property type="match status" value="1"/>
</dbReference>
<keyword evidence="16" id="KW-1185">Reference proteome</keyword>
<feature type="region of interest" description="Disordered" evidence="13">
    <location>
        <begin position="1"/>
        <end position="78"/>
    </location>
</feature>
<evidence type="ECO:0000256" key="4">
    <source>
        <dbReference type="ARBA" id="ARBA00004906"/>
    </source>
</evidence>
<dbReference type="Proteomes" id="UP000324632">
    <property type="component" value="Chromosome 14"/>
</dbReference>
<evidence type="ECO:0000256" key="9">
    <source>
        <dbReference type="ARBA" id="ARBA00022786"/>
    </source>
</evidence>
<dbReference type="PANTHER" id="PTHR11254">
    <property type="entry name" value="HECT DOMAIN UBIQUITIN-PROTEIN LIGASE"/>
    <property type="match status" value="1"/>
</dbReference>
<keyword evidence="6" id="KW-0963">Cytoplasm</keyword>
<dbReference type="EMBL" id="SOYY01000014">
    <property type="protein sequence ID" value="KAA0711886.1"/>
    <property type="molecule type" value="Genomic_DNA"/>
</dbReference>
<comment type="catalytic activity">
    <reaction evidence="1">
        <text>S-ubiquitinyl-[E2 ubiquitin-conjugating enzyme]-L-cysteine + [acceptor protein]-L-lysine = [E2 ubiquitin-conjugating enzyme]-L-cysteine + N(6)-ubiquitinyl-[acceptor protein]-L-lysine.</text>
        <dbReference type="EC" id="2.3.2.26"/>
    </reaction>
</comment>
<feature type="active site" description="Glycyl thioester intermediate" evidence="12">
    <location>
        <position position="625"/>
    </location>
</feature>
<evidence type="ECO:0000256" key="3">
    <source>
        <dbReference type="ARBA" id="ARBA00004496"/>
    </source>
</evidence>
<dbReference type="EC" id="2.3.2.26" evidence="5"/>
<keyword evidence="7" id="KW-0808">Transferase</keyword>